<dbReference type="EC" id="2.7.11.1" evidence="1"/>
<dbReference type="InterPro" id="IPR017441">
    <property type="entry name" value="Protein_kinase_ATP_BS"/>
</dbReference>
<dbReference type="RefSeq" id="XP_068362924.1">
    <property type="nucleotide sequence ID" value="XM_068501780.1"/>
</dbReference>
<dbReference type="SMART" id="SM00220">
    <property type="entry name" value="S_TKc"/>
    <property type="match status" value="1"/>
</dbReference>
<reference evidence="6" key="1">
    <citation type="submission" date="2016-10" db="EMBL/GenBank/DDBJ databases">
        <authorList>
            <person name="Benchimol M."/>
            <person name="Almeida L.G."/>
            <person name="Vasconcelos A.T."/>
            <person name="Perreira-Neves A."/>
            <person name="Rosa I.A."/>
            <person name="Tasca T."/>
            <person name="Bogo M.R."/>
            <person name="de Souza W."/>
        </authorList>
    </citation>
    <scope>NUCLEOTIDE SEQUENCE [LARGE SCALE GENOMIC DNA]</scope>
    <source>
        <strain evidence="6">K</strain>
    </source>
</reference>
<evidence type="ECO:0000313" key="7">
    <source>
        <dbReference type="Proteomes" id="UP000179807"/>
    </source>
</evidence>
<sequence>MSRYGIFLAKRRIGGGTFGDVYEGVNTKSNEKVALKIEKKSSHGNAQNIEATVLKRMKGEVGFPKYYKRFLSNDGEDVIAMELLGTNLESLFKRCDYMFSLKTVLMLAIQMISRVQLLHSKNYIHRDLKPENFLVKTNFKRMFHKYSKSRRSKTKKYDDNSTFNCSNCNSMSNNLSSNLSNFNNNSGSNTLCDNLLNNNSIDDLNNSFDLSGTRCRRTPRSRNNSIYENRINSSQNSLLNLNTARALLCPIDIPAQTHIPQINHQNNSTINSIRNPISNSMSDQVNNNEIEEENENKENDVVENIENLDDLNHIIYLIDFGLSNQYYDPGLNIHIPKLTNYGGIIGTVRYTSVNVHSGVEISRRDDLISIAYILIYFLKGYLPWQSLSKENRKQIYSMKCEYSPEKLCQGLPKEFETFLSSLYKLEFEERPDYEGYRKMFYELMIKNNFVFDYKYDWIDILNGRNTSKNLYVNRNSRLHSGMNSNNDTNNYADDNNQALPKLNHSSNSNNRNSTNIQVFPVNVSYNYVRNARKKLSMSPAPKMPTSIMLQMQHDNYNKSQIPARFKKINNYY</sequence>
<proteinExistence type="predicted"/>
<gene>
    <name evidence="6" type="ORF">TRFO_21129</name>
</gene>
<evidence type="ECO:0000256" key="2">
    <source>
        <dbReference type="ARBA" id="ARBA00022741"/>
    </source>
</evidence>
<dbReference type="PROSITE" id="PS00108">
    <property type="entry name" value="PROTEIN_KINASE_ST"/>
    <property type="match status" value="1"/>
</dbReference>
<keyword evidence="3 4" id="KW-0067">ATP-binding</keyword>
<dbReference type="VEuPathDB" id="TrichDB:TRFO_21129"/>
<evidence type="ECO:0000259" key="5">
    <source>
        <dbReference type="PROSITE" id="PS50011"/>
    </source>
</evidence>
<dbReference type="InterPro" id="IPR008271">
    <property type="entry name" value="Ser/Thr_kinase_AS"/>
</dbReference>
<dbReference type="PROSITE" id="PS00107">
    <property type="entry name" value="PROTEIN_KINASE_ATP"/>
    <property type="match status" value="1"/>
</dbReference>
<accession>A0A1J4KIY4</accession>
<dbReference type="GO" id="GO:0004674">
    <property type="term" value="F:protein serine/threonine kinase activity"/>
    <property type="evidence" value="ECO:0007669"/>
    <property type="project" value="UniProtKB-EC"/>
</dbReference>
<dbReference type="PANTHER" id="PTHR11909">
    <property type="entry name" value="CASEIN KINASE-RELATED"/>
    <property type="match status" value="1"/>
</dbReference>
<comment type="caution">
    <text evidence="6">The sequence shown here is derived from an EMBL/GenBank/DDBJ whole genome shotgun (WGS) entry which is preliminary data.</text>
</comment>
<evidence type="ECO:0000313" key="6">
    <source>
        <dbReference type="EMBL" id="OHT09788.1"/>
    </source>
</evidence>
<dbReference type="SUPFAM" id="SSF56112">
    <property type="entry name" value="Protein kinase-like (PK-like)"/>
    <property type="match status" value="1"/>
</dbReference>
<dbReference type="EMBL" id="MLAK01000629">
    <property type="protein sequence ID" value="OHT09788.1"/>
    <property type="molecule type" value="Genomic_DNA"/>
</dbReference>
<dbReference type="Pfam" id="PF00069">
    <property type="entry name" value="Pkinase"/>
    <property type="match status" value="1"/>
</dbReference>
<dbReference type="GeneID" id="94836484"/>
<feature type="binding site" evidence="4">
    <location>
        <position position="36"/>
    </location>
    <ligand>
        <name>ATP</name>
        <dbReference type="ChEBI" id="CHEBI:30616"/>
    </ligand>
</feature>
<feature type="domain" description="Protein kinase" evidence="5">
    <location>
        <begin position="7"/>
        <end position="444"/>
    </location>
</feature>
<dbReference type="InterPro" id="IPR011009">
    <property type="entry name" value="Kinase-like_dom_sf"/>
</dbReference>
<dbReference type="PROSITE" id="PS50011">
    <property type="entry name" value="PROTEIN_KINASE_DOM"/>
    <property type="match status" value="1"/>
</dbReference>
<protein>
    <recommendedName>
        <fullName evidence="1">non-specific serine/threonine protein kinase</fullName>
        <ecNumber evidence="1">2.7.11.1</ecNumber>
    </recommendedName>
</protein>
<dbReference type="Proteomes" id="UP000179807">
    <property type="component" value="Unassembled WGS sequence"/>
</dbReference>
<organism evidence="6 7">
    <name type="scientific">Tritrichomonas foetus</name>
    <dbReference type="NCBI Taxonomy" id="1144522"/>
    <lineage>
        <taxon>Eukaryota</taxon>
        <taxon>Metamonada</taxon>
        <taxon>Parabasalia</taxon>
        <taxon>Tritrichomonadida</taxon>
        <taxon>Tritrichomonadidae</taxon>
        <taxon>Tritrichomonas</taxon>
    </lineage>
</organism>
<dbReference type="OrthoDB" id="5979581at2759"/>
<dbReference type="Gene3D" id="1.10.510.10">
    <property type="entry name" value="Transferase(Phosphotransferase) domain 1"/>
    <property type="match status" value="2"/>
</dbReference>
<keyword evidence="2 4" id="KW-0547">Nucleotide-binding</keyword>
<dbReference type="GO" id="GO:0005524">
    <property type="term" value="F:ATP binding"/>
    <property type="evidence" value="ECO:0007669"/>
    <property type="project" value="UniProtKB-UniRule"/>
</dbReference>
<evidence type="ECO:0000256" key="1">
    <source>
        <dbReference type="ARBA" id="ARBA00012513"/>
    </source>
</evidence>
<dbReference type="InterPro" id="IPR000719">
    <property type="entry name" value="Prot_kinase_dom"/>
</dbReference>
<evidence type="ECO:0000256" key="3">
    <source>
        <dbReference type="ARBA" id="ARBA00022840"/>
    </source>
</evidence>
<dbReference type="InterPro" id="IPR050235">
    <property type="entry name" value="CK1_Ser-Thr_kinase"/>
</dbReference>
<keyword evidence="7" id="KW-1185">Reference proteome</keyword>
<name>A0A1J4KIY4_9EUKA</name>
<dbReference type="AlphaFoldDB" id="A0A1J4KIY4"/>
<evidence type="ECO:0000256" key="4">
    <source>
        <dbReference type="PROSITE-ProRule" id="PRU10141"/>
    </source>
</evidence>